<evidence type="ECO:0000256" key="1">
    <source>
        <dbReference type="ARBA" id="ARBA00004651"/>
    </source>
</evidence>
<dbReference type="PANTHER" id="PTHR32507">
    <property type="entry name" value="NA(+)/H(+) ANTIPORTER 1"/>
    <property type="match status" value="1"/>
</dbReference>
<keyword evidence="2" id="KW-0813">Transport</keyword>
<dbReference type="AlphaFoldDB" id="A0A147K3X4"/>
<dbReference type="Gene3D" id="3.40.50.720">
    <property type="entry name" value="NAD(P)-binding Rossmann-like Domain"/>
    <property type="match status" value="1"/>
</dbReference>
<evidence type="ECO:0000256" key="4">
    <source>
        <dbReference type="ARBA" id="ARBA00022692"/>
    </source>
</evidence>
<evidence type="ECO:0000256" key="6">
    <source>
        <dbReference type="ARBA" id="ARBA00023065"/>
    </source>
</evidence>
<proteinExistence type="predicted"/>
<feature type="transmembrane region" description="Helical" evidence="8">
    <location>
        <begin position="82"/>
        <end position="101"/>
    </location>
</feature>
<dbReference type="Pfam" id="PF02254">
    <property type="entry name" value="TrkA_N"/>
    <property type="match status" value="1"/>
</dbReference>
<feature type="transmembrane region" description="Helical" evidence="8">
    <location>
        <begin position="6"/>
        <end position="22"/>
    </location>
</feature>
<keyword evidence="5 8" id="KW-1133">Transmembrane helix</keyword>
<dbReference type="PATRIC" id="fig|1150625.3.peg.3552"/>
<organism evidence="11 12">
    <name type="scientific">Bacillus coahuilensis p1.1.43</name>
    <dbReference type="NCBI Taxonomy" id="1150625"/>
    <lineage>
        <taxon>Bacteria</taxon>
        <taxon>Bacillati</taxon>
        <taxon>Bacillota</taxon>
        <taxon>Bacilli</taxon>
        <taxon>Bacillales</taxon>
        <taxon>Bacillaceae</taxon>
        <taxon>Bacillus</taxon>
    </lineage>
</organism>
<feature type="transmembrane region" description="Helical" evidence="8">
    <location>
        <begin position="144"/>
        <end position="165"/>
    </location>
</feature>
<evidence type="ECO:0000256" key="3">
    <source>
        <dbReference type="ARBA" id="ARBA00022449"/>
    </source>
</evidence>
<dbReference type="Pfam" id="PF00999">
    <property type="entry name" value="Na_H_Exchanger"/>
    <property type="match status" value="1"/>
</dbReference>
<gene>
    <name evidence="11" type="ORF">Q75_16910</name>
</gene>
<evidence type="ECO:0000256" key="7">
    <source>
        <dbReference type="ARBA" id="ARBA00023136"/>
    </source>
</evidence>
<sequence>MASLFAIMLGVFIGWLVGWMFEKGHVPEFLKSPIVFSLVILCFTIADEVTHETGLLAVTTMGITLANMKLSSIEDMRHFKENISILLISTIFVMLTASLSLDTLINVLNINIIGFVLLMMFAVRPLSIWLSTIGTDLTWKEKTLIGWIAPRGIVALTVASYFVSLLSEEGYGDAERLMPLTFALVFATVCAHGFSLRLVAHKLDLAVESKPGVLIVGSNEFTIELAKTFEQQNIHVLLVDSSWERLSLARNQGIPFYHGEILAEQTEYSLDMTPYEYMVCATELDSYNALVCTNFVPTIGRNNLYQISLNQHQSEDVGELVHTIGGRILFEPPTCLYDLRKLVNSGYVLRKTKLSEQFTFHDYLTNRDDTSILLYIVKSTGEIRFFTTDYDQSGEAGDVVVTLMAPSKEFRKIKEKVDEQNNNRE</sequence>
<feature type="transmembrane region" description="Helical" evidence="8">
    <location>
        <begin position="107"/>
        <end position="123"/>
    </location>
</feature>
<evidence type="ECO:0000256" key="8">
    <source>
        <dbReference type="SAM" id="Phobius"/>
    </source>
</evidence>
<evidence type="ECO:0000259" key="9">
    <source>
        <dbReference type="Pfam" id="PF00999"/>
    </source>
</evidence>
<feature type="domain" description="Cation/H+ exchanger transmembrane" evidence="9">
    <location>
        <begin position="4"/>
        <end position="200"/>
    </location>
</feature>
<keyword evidence="12" id="KW-1185">Reference proteome</keyword>
<dbReference type="Proteomes" id="UP000074108">
    <property type="component" value="Unassembled WGS sequence"/>
</dbReference>
<evidence type="ECO:0000313" key="12">
    <source>
        <dbReference type="Proteomes" id="UP000074108"/>
    </source>
</evidence>
<dbReference type="EMBL" id="LDYG01000057">
    <property type="protein sequence ID" value="KUP03995.1"/>
    <property type="molecule type" value="Genomic_DNA"/>
</dbReference>
<dbReference type="SUPFAM" id="SSF51735">
    <property type="entry name" value="NAD(P)-binding Rossmann-fold domains"/>
    <property type="match status" value="1"/>
</dbReference>
<comment type="caution">
    <text evidence="11">The sequence shown here is derived from an EMBL/GenBank/DDBJ whole genome shotgun (WGS) entry which is preliminary data.</text>
</comment>
<feature type="domain" description="RCK N-terminal" evidence="10">
    <location>
        <begin position="213"/>
        <end position="294"/>
    </location>
</feature>
<keyword evidence="7 8" id="KW-0472">Membrane</keyword>
<dbReference type="GO" id="GO:0006813">
    <property type="term" value="P:potassium ion transport"/>
    <property type="evidence" value="ECO:0007669"/>
    <property type="project" value="InterPro"/>
</dbReference>
<feature type="transmembrane region" description="Helical" evidence="8">
    <location>
        <begin position="177"/>
        <end position="200"/>
    </location>
</feature>
<protein>
    <submittedName>
        <fullName evidence="11">Uncharacterized protein</fullName>
    </submittedName>
</protein>
<comment type="subcellular location">
    <subcellularLocation>
        <location evidence="1">Cell membrane</location>
        <topology evidence="1">Multi-pass membrane protein</topology>
    </subcellularLocation>
</comment>
<dbReference type="InterPro" id="IPR006153">
    <property type="entry name" value="Cation/H_exchanger_TM"/>
</dbReference>
<keyword evidence="3" id="KW-0050">Antiport</keyword>
<evidence type="ECO:0000256" key="5">
    <source>
        <dbReference type="ARBA" id="ARBA00022989"/>
    </source>
</evidence>
<dbReference type="STRING" id="1150625.Q75_16910"/>
<accession>A0A147K3X4</accession>
<keyword evidence="4 8" id="KW-0812">Transmembrane</keyword>
<keyword evidence="6" id="KW-0406">Ion transport</keyword>
<evidence type="ECO:0000313" key="11">
    <source>
        <dbReference type="EMBL" id="KUP03995.1"/>
    </source>
</evidence>
<dbReference type="GO" id="GO:1902600">
    <property type="term" value="P:proton transmembrane transport"/>
    <property type="evidence" value="ECO:0007669"/>
    <property type="project" value="InterPro"/>
</dbReference>
<dbReference type="InterPro" id="IPR036291">
    <property type="entry name" value="NAD(P)-bd_dom_sf"/>
</dbReference>
<evidence type="ECO:0000259" key="10">
    <source>
        <dbReference type="Pfam" id="PF02254"/>
    </source>
</evidence>
<dbReference type="GO" id="GO:0015297">
    <property type="term" value="F:antiporter activity"/>
    <property type="evidence" value="ECO:0007669"/>
    <property type="project" value="UniProtKB-KW"/>
</dbReference>
<reference evidence="11 12" key="1">
    <citation type="journal article" date="2016" name="Front. Microbiol.">
        <title>Microevolution Analysis of Bacillus coahuilensis Unveils Differences in Phosphorus Acquisition Strategies and Their Regulation.</title>
        <authorList>
            <person name="Gomez-Lunar Z."/>
            <person name="Hernandez-Gonzalez I."/>
            <person name="Rodriguez-Torres M.D."/>
            <person name="Souza V."/>
            <person name="Olmedo-Alvarez G."/>
        </authorList>
    </citation>
    <scope>NUCLEOTIDE SEQUENCE [LARGE SCALE GENOMIC DNA]</scope>
    <source>
        <strain evidence="12">p1.1.43</strain>
    </source>
</reference>
<dbReference type="PANTHER" id="PTHR32507:SF0">
    <property type="entry name" value="NA(+)_H(+) ANTIPORTER 2-RELATED"/>
    <property type="match status" value="1"/>
</dbReference>
<dbReference type="InterPro" id="IPR003148">
    <property type="entry name" value="RCK_N"/>
</dbReference>
<dbReference type="GO" id="GO:0005886">
    <property type="term" value="C:plasma membrane"/>
    <property type="evidence" value="ECO:0007669"/>
    <property type="project" value="UniProtKB-SubCell"/>
</dbReference>
<name>A0A147K3X4_9BACI</name>
<evidence type="ECO:0000256" key="2">
    <source>
        <dbReference type="ARBA" id="ARBA00022448"/>
    </source>
</evidence>